<dbReference type="InterPro" id="IPR057727">
    <property type="entry name" value="WCX_dom"/>
</dbReference>
<dbReference type="Pfam" id="PF25583">
    <property type="entry name" value="WCX"/>
    <property type="match status" value="1"/>
</dbReference>
<dbReference type="PANTHER" id="PTHR34580">
    <property type="match status" value="1"/>
</dbReference>
<dbReference type="InterPro" id="IPR026881">
    <property type="entry name" value="WYL_dom"/>
</dbReference>
<evidence type="ECO:0000259" key="3">
    <source>
        <dbReference type="Pfam" id="PF25583"/>
    </source>
</evidence>
<reference evidence="4 5" key="1">
    <citation type="journal article" date="2015" name="Antonie Van Leeuwenhoek">
        <title>Prauserella endophytica sp. nov., an endophytic actinobacterium isolated from Tamarix taklamakanensis.</title>
        <authorList>
            <person name="Liu J.M."/>
            <person name="Habden X."/>
            <person name="Guo L."/>
            <person name="Tuo L."/>
            <person name="Jiang Z.K."/>
            <person name="Liu S.W."/>
            <person name="Liu X.F."/>
            <person name="Chen L."/>
            <person name="Li R.F."/>
            <person name="Zhang Y.Q."/>
            <person name="Sun C.H."/>
        </authorList>
    </citation>
    <scope>NUCLEOTIDE SEQUENCE [LARGE SCALE GENOMIC DNA]</scope>
    <source>
        <strain evidence="4 5">CGMCC 4.7182</strain>
    </source>
</reference>
<dbReference type="RefSeq" id="WP_112269114.1">
    <property type="nucleotide sequence ID" value="NZ_SWMS01000006.1"/>
</dbReference>
<evidence type="ECO:0000259" key="1">
    <source>
        <dbReference type="Pfam" id="PF13280"/>
    </source>
</evidence>
<dbReference type="InterPro" id="IPR043839">
    <property type="entry name" value="PafC_HTH"/>
</dbReference>
<dbReference type="Pfam" id="PF13280">
    <property type="entry name" value="WYL"/>
    <property type="match status" value="1"/>
</dbReference>
<dbReference type="EMBL" id="SWMS01000006">
    <property type="protein sequence ID" value="TKG71283.1"/>
    <property type="molecule type" value="Genomic_DNA"/>
</dbReference>
<accession>A0ABY2S6F7</accession>
<organism evidence="4 5">
    <name type="scientific">Prauserella endophytica</name>
    <dbReference type="NCBI Taxonomy" id="1592324"/>
    <lineage>
        <taxon>Bacteria</taxon>
        <taxon>Bacillati</taxon>
        <taxon>Actinomycetota</taxon>
        <taxon>Actinomycetes</taxon>
        <taxon>Pseudonocardiales</taxon>
        <taxon>Pseudonocardiaceae</taxon>
        <taxon>Prauserella</taxon>
        <taxon>Prauserella coralliicola group</taxon>
    </lineage>
</organism>
<dbReference type="PANTHER" id="PTHR34580:SF1">
    <property type="entry name" value="PROTEIN PAFC"/>
    <property type="match status" value="1"/>
</dbReference>
<feature type="domain" description="PafC HTH" evidence="2">
    <location>
        <begin position="7"/>
        <end position="119"/>
    </location>
</feature>
<name>A0ABY2S6F7_9PSEU</name>
<dbReference type="Proteomes" id="UP000309992">
    <property type="component" value="Unassembled WGS sequence"/>
</dbReference>
<protein>
    <submittedName>
        <fullName evidence="4">YafY family transcriptional regulator</fullName>
    </submittedName>
</protein>
<dbReference type="Pfam" id="PF19187">
    <property type="entry name" value="HTH_PafC"/>
    <property type="match status" value="1"/>
</dbReference>
<gene>
    <name evidence="4" type="ORF">FCN18_14370</name>
</gene>
<evidence type="ECO:0000259" key="2">
    <source>
        <dbReference type="Pfam" id="PF19187"/>
    </source>
</evidence>
<comment type="caution">
    <text evidence="4">The sequence shown here is derived from an EMBL/GenBank/DDBJ whole genome shotgun (WGS) entry which is preliminary data.</text>
</comment>
<feature type="domain" description="WCX" evidence="3">
    <location>
        <begin position="242"/>
        <end position="314"/>
    </location>
</feature>
<dbReference type="InterPro" id="IPR028349">
    <property type="entry name" value="PafC-like"/>
</dbReference>
<keyword evidence="5" id="KW-1185">Reference proteome</keyword>
<sequence>MSGSTERMPRLLALVPYLLARPGIKIEQAAQDFDVSAKQLRKDLELLWMCGLPGYGPGDLIDLSFDGDTVSVTFDAGMRRPLRLTGGEASALVIALRALGETPGVVDTDAVRRAIAKIEAAAGDAQPAGVVVGMGVREREATARTREVVREALQEGRALRMRYYTASKDEVSDRTVDPMRLLIVQANSYLEAWCRRAGAVRLFRLDRVDELEVLDEPADPPAEAEPREVSAGVFAPHEDYPEAVLVLEPDVRWIAEYYPCEELAELDGGRLRVRMRYGDESWMVRLVLGRGEGVHVESPESLAQAVRQRAADALARARHLPVTYGQ</sequence>
<proteinExistence type="predicted"/>
<dbReference type="PROSITE" id="PS52050">
    <property type="entry name" value="WYL"/>
    <property type="match status" value="1"/>
</dbReference>
<feature type="domain" description="WYL" evidence="1">
    <location>
        <begin position="147"/>
        <end position="213"/>
    </location>
</feature>
<evidence type="ECO:0000313" key="5">
    <source>
        <dbReference type="Proteomes" id="UP000309992"/>
    </source>
</evidence>
<evidence type="ECO:0000313" key="4">
    <source>
        <dbReference type="EMBL" id="TKG71283.1"/>
    </source>
</evidence>
<dbReference type="InterPro" id="IPR051534">
    <property type="entry name" value="CBASS_pafABC_assoc_protein"/>
</dbReference>
<dbReference type="PIRSF" id="PIRSF016838">
    <property type="entry name" value="PafC"/>
    <property type="match status" value="1"/>
</dbReference>